<evidence type="ECO:0000313" key="3">
    <source>
        <dbReference type="Proteomes" id="UP000279236"/>
    </source>
</evidence>
<keyword evidence="3" id="KW-1185">Reference proteome</keyword>
<dbReference type="AlphaFoldDB" id="A0A427XV67"/>
<sequence length="402" mass="44861">MTATAAAAAPAKALDAPLTFDSAEKLIRLLTDGLVSIEESKGEFMTKIANGPGFIDQKGWRAWEWTQGIAISALWKHYSLSPESNVHSLNTLLDWFRYQYKATDGKGTSKNINTMAPFYGLACAVEAGAVPEDEKEQWIGWLDEWAEWIMNDLPRTEQGGFQHITFKSDHVQNIWDDTLMMTIIPLVKIGRLLNRPHYIDEAIFQIMLHIEYLMEPKTGLWYHGWEFTPEKGPLQKGHNFVDALWARGNAWITLSLPIFLSITELPPTDPTYRILVSTLQRQVDALVATQDPETGLWHTLLVDPTSYVETSASAGFAAGIMMALSQGILEGEQYLACAKKAVDGIVAQIRPNGEVDNVSFGTGADCESLQHYKDIPITPMPYGQALAMWTIVEWEKLQATSA</sequence>
<comment type="caution">
    <text evidence="2">The sequence shown here is derived from an EMBL/GenBank/DDBJ whole genome shotgun (WGS) entry which is preliminary data.</text>
</comment>
<dbReference type="OrthoDB" id="2305845at2759"/>
<dbReference type="GO" id="GO:0016787">
    <property type="term" value="F:hydrolase activity"/>
    <property type="evidence" value="ECO:0007669"/>
    <property type="project" value="UniProtKB-KW"/>
</dbReference>
<dbReference type="PANTHER" id="PTHR33886">
    <property type="entry name" value="UNSATURATED RHAMNOGALACTURONAN HYDROLASE (EUROFUNG)"/>
    <property type="match status" value="1"/>
</dbReference>
<dbReference type="Proteomes" id="UP000279236">
    <property type="component" value="Unassembled WGS sequence"/>
</dbReference>
<accession>A0A427XV67</accession>
<keyword evidence="1" id="KW-0378">Hydrolase</keyword>
<evidence type="ECO:0008006" key="4">
    <source>
        <dbReference type="Google" id="ProtNLM"/>
    </source>
</evidence>
<dbReference type="SUPFAM" id="SSF48208">
    <property type="entry name" value="Six-hairpin glycosidases"/>
    <property type="match status" value="1"/>
</dbReference>
<dbReference type="RefSeq" id="XP_028476986.1">
    <property type="nucleotide sequence ID" value="XM_028623093.1"/>
</dbReference>
<dbReference type="EMBL" id="RSCE01000005">
    <property type="protein sequence ID" value="RSH82754.1"/>
    <property type="molecule type" value="Genomic_DNA"/>
</dbReference>
<name>A0A427XV67_9TREE</name>
<dbReference type="GO" id="GO:0005975">
    <property type="term" value="P:carbohydrate metabolic process"/>
    <property type="evidence" value="ECO:0007669"/>
    <property type="project" value="InterPro"/>
</dbReference>
<dbReference type="Pfam" id="PF07470">
    <property type="entry name" value="Glyco_hydro_88"/>
    <property type="match status" value="1"/>
</dbReference>
<gene>
    <name evidence="2" type="ORF">EHS24_007748</name>
</gene>
<reference evidence="2 3" key="1">
    <citation type="submission" date="2018-11" db="EMBL/GenBank/DDBJ databases">
        <title>Genome sequence of Apiotrichum porosum DSM 27194.</title>
        <authorList>
            <person name="Aliyu H."/>
            <person name="Gorte O."/>
            <person name="Ochsenreither K."/>
        </authorList>
    </citation>
    <scope>NUCLEOTIDE SEQUENCE [LARGE SCALE GENOMIC DNA]</scope>
    <source>
        <strain evidence="2 3">DSM 27194</strain>
    </source>
</reference>
<dbReference type="InterPro" id="IPR008928">
    <property type="entry name" value="6-hairpin_glycosidase_sf"/>
</dbReference>
<dbReference type="STRING" id="105984.A0A427XV67"/>
<dbReference type="InterPro" id="IPR012341">
    <property type="entry name" value="6hp_glycosidase-like_sf"/>
</dbReference>
<dbReference type="Gene3D" id="1.50.10.10">
    <property type="match status" value="1"/>
</dbReference>
<dbReference type="PANTHER" id="PTHR33886:SF8">
    <property type="entry name" value="UNSATURATED RHAMNOGALACTURONAN HYDROLASE (EUROFUNG)"/>
    <property type="match status" value="1"/>
</dbReference>
<dbReference type="GeneID" id="39592291"/>
<proteinExistence type="predicted"/>
<dbReference type="InterPro" id="IPR052043">
    <property type="entry name" value="PolySaccharide_Degr_Enz"/>
</dbReference>
<dbReference type="InterPro" id="IPR010905">
    <property type="entry name" value="Glyco_hydro_88"/>
</dbReference>
<protein>
    <recommendedName>
        <fullName evidence="4">Glycosyl hydrolase family 88</fullName>
    </recommendedName>
</protein>
<organism evidence="2 3">
    <name type="scientific">Apiotrichum porosum</name>
    <dbReference type="NCBI Taxonomy" id="105984"/>
    <lineage>
        <taxon>Eukaryota</taxon>
        <taxon>Fungi</taxon>
        <taxon>Dikarya</taxon>
        <taxon>Basidiomycota</taxon>
        <taxon>Agaricomycotina</taxon>
        <taxon>Tremellomycetes</taxon>
        <taxon>Trichosporonales</taxon>
        <taxon>Trichosporonaceae</taxon>
        <taxon>Apiotrichum</taxon>
    </lineage>
</organism>
<evidence type="ECO:0000313" key="2">
    <source>
        <dbReference type="EMBL" id="RSH82754.1"/>
    </source>
</evidence>
<evidence type="ECO:0000256" key="1">
    <source>
        <dbReference type="ARBA" id="ARBA00022801"/>
    </source>
</evidence>